<dbReference type="PANTHER" id="PTHR33841">
    <property type="entry name" value="DNA METHYLTRANSFERASE YEEA-RELATED"/>
    <property type="match status" value="1"/>
</dbReference>
<comment type="caution">
    <text evidence="6">The sequence shown here is derived from an EMBL/GenBank/DDBJ whole genome shotgun (WGS) entry which is preliminary data.</text>
</comment>
<feature type="domain" description="TaqI-like C-terminal specificity" evidence="5">
    <location>
        <begin position="99"/>
        <end position="251"/>
    </location>
</feature>
<organism evidence="6 7">
    <name type="scientific">Bacteroides xylanisolvens</name>
    <dbReference type="NCBI Taxonomy" id="371601"/>
    <lineage>
        <taxon>Bacteria</taxon>
        <taxon>Pseudomonadati</taxon>
        <taxon>Bacteroidota</taxon>
        <taxon>Bacteroidia</taxon>
        <taxon>Bacteroidales</taxon>
        <taxon>Bacteroidaceae</taxon>
        <taxon>Bacteroides</taxon>
    </lineage>
</organism>
<comment type="catalytic activity">
    <reaction evidence="4">
        <text>a 2'-deoxyadenosine in DNA + S-adenosyl-L-methionine = an N(6)-methyl-2'-deoxyadenosine in DNA + S-adenosyl-L-homocysteine + H(+)</text>
        <dbReference type="Rhea" id="RHEA:15197"/>
        <dbReference type="Rhea" id="RHEA-COMP:12418"/>
        <dbReference type="Rhea" id="RHEA-COMP:12419"/>
        <dbReference type="ChEBI" id="CHEBI:15378"/>
        <dbReference type="ChEBI" id="CHEBI:57856"/>
        <dbReference type="ChEBI" id="CHEBI:59789"/>
        <dbReference type="ChEBI" id="CHEBI:90615"/>
        <dbReference type="ChEBI" id="CHEBI:90616"/>
        <dbReference type="EC" id="2.1.1.72"/>
    </reaction>
</comment>
<evidence type="ECO:0000256" key="4">
    <source>
        <dbReference type="ARBA" id="ARBA00047942"/>
    </source>
</evidence>
<dbReference type="EMBL" id="WDER01000064">
    <property type="protein sequence ID" value="KAB6079735.1"/>
    <property type="molecule type" value="Genomic_DNA"/>
</dbReference>
<proteinExistence type="predicted"/>
<evidence type="ECO:0000256" key="1">
    <source>
        <dbReference type="ARBA" id="ARBA00011900"/>
    </source>
</evidence>
<dbReference type="InterPro" id="IPR025931">
    <property type="entry name" value="TaqI_C"/>
</dbReference>
<evidence type="ECO:0000256" key="3">
    <source>
        <dbReference type="ARBA" id="ARBA00022679"/>
    </source>
</evidence>
<evidence type="ECO:0000313" key="7">
    <source>
        <dbReference type="Proteomes" id="UP000474077"/>
    </source>
</evidence>
<protein>
    <recommendedName>
        <fullName evidence="1">site-specific DNA-methyltransferase (adenine-specific)</fullName>
        <ecNumber evidence="1">2.1.1.72</ecNumber>
    </recommendedName>
</protein>
<name>A0A6L4NDV0_9BACE</name>
<gene>
    <name evidence="6" type="ORF">GA560_19005</name>
</gene>
<keyword evidence="2 6" id="KW-0489">Methyltransferase</keyword>
<dbReference type="Proteomes" id="UP000474077">
    <property type="component" value="Unassembled WGS sequence"/>
</dbReference>
<dbReference type="InterPro" id="IPR050953">
    <property type="entry name" value="N4_N6_ade-DNA_methylase"/>
</dbReference>
<dbReference type="AlphaFoldDB" id="A0A6L4NDV0"/>
<dbReference type="Pfam" id="PF12950">
    <property type="entry name" value="TaqI_C"/>
    <property type="match status" value="1"/>
</dbReference>
<dbReference type="PANTHER" id="PTHR33841:SF1">
    <property type="entry name" value="DNA METHYLTRANSFERASE A"/>
    <property type="match status" value="1"/>
</dbReference>
<evidence type="ECO:0000259" key="5">
    <source>
        <dbReference type="Pfam" id="PF12950"/>
    </source>
</evidence>
<dbReference type="GO" id="GO:0009007">
    <property type="term" value="F:site-specific DNA-methyltransferase (adenine-specific) activity"/>
    <property type="evidence" value="ECO:0007669"/>
    <property type="project" value="UniProtKB-EC"/>
</dbReference>
<dbReference type="GO" id="GO:0032259">
    <property type="term" value="P:methylation"/>
    <property type="evidence" value="ECO:0007669"/>
    <property type="project" value="UniProtKB-KW"/>
</dbReference>
<evidence type="ECO:0000256" key="2">
    <source>
        <dbReference type="ARBA" id="ARBA00022603"/>
    </source>
</evidence>
<sequence>MYQDFYGRSIRSDFVQQEGVVCDFVSSDSWVILSPIEQSIKQKIEAVGTPLKDWDINIYRGVLTGYNDAFIISTEKRNEILVNCQTEDERIRTAELIRPILRGRDVKRYGYDWAGLWLINAHNGLKSKGIKPVDINDYPAIKEWLDNGGVAYNGKMYKGFSQIEKRSDRGDTPYNLRNCAYMEDFSKPKIVWAELARTGNAFALDFGNNMVGNTGYILTVPSNNQDELLYLLAFLNSRSMLYSLNQITTRFDENGWRWLRQFVEQLRVPPLINKNEILSIVATVTKDNKQEVSEILNNVIADIYNFTDEEKAYINQTLSNY</sequence>
<accession>A0A6L4NDV0</accession>
<keyword evidence="3 6" id="KW-0808">Transferase</keyword>
<evidence type="ECO:0000313" key="6">
    <source>
        <dbReference type="EMBL" id="KAB6079735.1"/>
    </source>
</evidence>
<dbReference type="EC" id="2.1.1.72" evidence="1"/>
<reference evidence="6 7" key="1">
    <citation type="journal article" date="2019" name="Nat. Med.">
        <title>A library of human gut bacterial isolates paired with longitudinal multiomics data enables mechanistic microbiome research.</title>
        <authorList>
            <person name="Poyet M."/>
            <person name="Groussin M."/>
            <person name="Gibbons S.M."/>
            <person name="Avila-Pacheco J."/>
            <person name="Jiang X."/>
            <person name="Kearney S.M."/>
            <person name="Perrotta A.R."/>
            <person name="Berdy B."/>
            <person name="Zhao S."/>
            <person name="Lieberman T.D."/>
            <person name="Swanson P.K."/>
            <person name="Smith M."/>
            <person name="Roesemann S."/>
            <person name="Alexander J.E."/>
            <person name="Rich S.A."/>
            <person name="Livny J."/>
            <person name="Vlamakis H."/>
            <person name="Clish C."/>
            <person name="Bullock K."/>
            <person name="Deik A."/>
            <person name="Scott J."/>
            <person name="Pierce K.A."/>
            <person name="Xavier R.J."/>
            <person name="Alm E.J."/>
        </authorList>
    </citation>
    <scope>NUCLEOTIDE SEQUENCE [LARGE SCALE GENOMIC DNA]</scope>
    <source>
        <strain evidence="6 7">BIOML-A73</strain>
    </source>
</reference>